<reference evidence="3 4" key="1">
    <citation type="journal article" date="2024" name="Nat. Commun.">
        <title>Phylogenomics reveals the evolutionary origins of lichenization in chlorophyte algae.</title>
        <authorList>
            <person name="Puginier C."/>
            <person name="Libourel C."/>
            <person name="Otte J."/>
            <person name="Skaloud P."/>
            <person name="Haon M."/>
            <person name="Grisel S."/>
            <person name="Petersen M."/>
            <person name="Berrin J.G."/>
            <person name="Delaux P.M."/>
            <person name="Dal Grande F."/>
            <person name="Keller J."/>
        </authorList>
    </citation>
    <scope>NUCLEOTIDE SEQUENCE [LARGE SCALE GENOMIC DNA]</scope>
    <source>
        <strain evidence="3 4">SAG 2145</strain>
    </source>
</reference>
<feature type="compositionally biased region" description="Polar residues" evidence="1">
    <location>
        <begin position="1321"/>
        <end position="1337"/>
    </location>
</feature>
<dbReference type="InterPro" id="IPR047365">
    <property type="entry name" value="Tudor_AtPTM-like"/>
</dbReference>
<protein>
    <recommendedName>
        <fullName evidence="2">PTM/DIR17-like Tudor domain-containing protein</fullName>
    </recommendedName>
</protein>
<evidence type="ECO:0000259" key="2">
    <source>
        <dbReference type="Pfam" id="PF21743"/>
    </source>
</evidence>
<feature type="compositionally biased region" description="Basic residues" evidence="1">
    <location>
        <begin position="1034"/>
        <end position="1048"/>
    </location>
</feature>
<comment type="caution">
    <text evidence="3">The sequence shown here is derived from an EMBL/GenBank/DDBJ whole genome shotgun (WGS) entry which is preliminary data.</text>
</comment>
<feature type="region of interest" description="Disordered" evidence="1">
    <location>
        <begin position="1778"/>
        <end position="1809"/>
    </location>
</feature>
<feature type="region of interest" description="Disordered" evidence="1">
    <location>
        <begin position="877"/>
        <end position="899"/>
    </location>
</feature>
<feature type="compositionally biased region" description="Basic residues" evidence="1">
    <location>
        <begin position="507"/>
        <end position="523"/>
    </location>
</feature>
<feature type="compositionally biased region" description="Polar residues" evidence="1">
    <location>
        <begin position="164"/>
        <end position="173"/>
    </location>
</feature>
<dbReference type="Pfam" id="PF21743">
    <property type="entry name" value="PTM_DIR17_Tudor"/>
    <property type="match status" value="1"/>
</dbReference>
<feature type="region of interest" description="Disordered" evidence="1">
    <location>
        <begin position="1320"/>
        <end position="1369"/>
    </location>
</feature>
<feature type="region of interest" description="Disordered" evidence="1">
    <location>
        <begin position="1836"/>
        <end position="1879"/>
    </location>
</feature>
<feature type="compositionally biased region" description="Low complexity" evidence="1">
    <location>
        <begin position="1852"/>
        <end position="1865"/>
    </location>
</feature>
<feature type="region of interest" description="Disordered" evidence="1">
    <location>
        <begin position="1024"/>
        <end position="1060"/>
    </location>
</feature>
<gene>
    <name evidence="3" type="ORF">WJX74_006038</name>
</gene>
<proteinExistence type="predicted"/>
<dbReference type="PANTHER" id="PTHR37384:SF1">
    <property type="entry name" value="OS01G0835600 PROTEIN"/>
    <property type="match status" value="1"/>
</dbReference>
<feature type="region of interest" description="Disordered" evidence="1">
    <location>
        <begin position="695"/>
        <end position="723"/>
    </location>
</feature>
<feature type="compositionally biased region" description="Low complexity" evidence="1">
    <location>
        <begin position="99"/>
        <end position="110"/>
    </location>
</feature>
<keyword evidence="4" id="KW-1185">Reference proteome</keyword>
<feature type="compositionally biased region" description="Polar residues" evidence="1">
    <location>
        <begin position="218"/>
        <end position="250"/>
    </location>
</feature>
<feature type="compositionally biased region" description="Pro residues" evidence="1">
    <location>
        <begin position="1263"/>
        <end position="1280"/>
    </location>
</feature>
<feature type="compositionally biased region" description="Polar residues" evidence="1">
    <location>
        <begin position="473"/>
        <end position="486"/>
    </location>
</feature>
<feature type="region of interest" description="Disordered" evidence="1">
    <location>
        <begin position="1093"/>
        <end position="1126"/>
    </location>
</feature>
<sequence>MTEPSGVAYVGRKVLKNFPGHGKFFGTIEKFYGDRKSHPWLVQYEDGDSEDLRLHELLHILQPADTDLDDPSHAQVHTVKLAKKSAAGSKMGTLASKQAGGPSEPGASSSMTTPAAGIPISRAGGVPSRASNPLNPAKRRRVDSLQPSTAPQLSRPRPQLRPSNPHSDSTPSSLPGPITRPPSQIPPPSQNGPNHPQFNRVSGVSGAPSRPLSHLQHPPQTTSSHLQLNRTNGPPRSSNKVQLHLQNGPSKSAEKSPVAPIGPTTSKKPQPQSSPGPPSHSSRPQAKQVPSVVPAAPSAVPVCRSPDAAGTSHLSNRSSSLHPGKKAFSTVPAALPKARRSNPAAAARTSNDQHVRARCAKVNFSPRPAVTHEIIDLALDSDDPLEAAPAKFASHEDGTQSTIPAQYAVNNMPDRQAGPGPRNSTASRTAAGRVTGDKPLATAVHAGMGHGKPADGSSEMSSKQAAGIAANGQKASQDAHGSQQTPCEDGLQPVFPSEPRMLQSRSSKGRPLRKKRKLPKARSRQQGEPGEPFSMLQQSLSSGPKDKPFGLDDHTSKWQAGADEAAKLSESLTVPCGPKDTSSGAVKQADARPMKAAGPPNPSGTSKLPIISHAHPPEPAAERRAKLSKLPSSPCLAPGQALDAPGWRGSQEDINDRPSPVPSCLKAMSVDKAHTIVQGLADDLNARPAKLRLEPAAKASSPGDALSACPASPNPSDVPAHGGSIVSAAAAGQMQEHMVCEPGSGDKHPSECAGSKAVSDAVQHEAVCTSKKAAGQDERLAASKYAIAADAPALAAATAFDKAAQKAIASASFDRSERQSVKLVAGCAVPAGKTASVGVPALDNLSKQAAALVETPASSSNASQQCNADADVISQAGAADCQQEGSSTPSRKRGGRPQGLQGFQRLAAHSQDSWHAMQAAAIGGSLHGNKGPHGLAADLEGPARPEQAAAKEGGHQNLQGSQASVIKKLDSKDSGQAAAAQDRASNHAEQSAARDMAEQNATAATIAVGDSRPTTVAGQASLAAAAVGGQQMQRHPRKHDHRKSRLPQRAHPSSSELSDALPLLKEQVKAWEQIVSEGVAQEAAAAAATLNCTQSSTSSGSLELVKEAPKRGSATTRSASKEAAGGPGKMLGLLLKTAPRRKRSAAVIHEIPVHQDFAVQEAPKRLRQASDGSHPLPLLGSKEGKGGELRCQRCTKRVSSLAASKGCDACHRAAQPPKSPVPQVGSPKVPAAAAAVASPSAVSPQAPTNARLSEQSPKSHVTPPQPVYSPPVARPLPSTPLPTRASMAVKDPTSRFMAHIQAERGMAVAAAFPAPPLASARLQSTATQTARNRQPAQAQEPLQRPHSTPSKRAIQQPNQQPIQASAAPSWVHAAPGSSLPVASWPVASFQGHLVSDSMLRQAPGTPHPVSMTNQGIPGAHFPNSTIVTGFTYQPLPTDPISLASFKESWRVPSQKADSVPGGYPSGGVPSLLPRFMATLPQAAAPLYGAGASPTVHSLQLAAGIAVRPTGLPANLDMQAGNRAGTAPSALPSAPAVQNMSPPPGFSGSNGLAGSSAGIAVSAAHPAVTSRPSMSLPAGLRSISGRDIGGAAPLVPGYAHLIVGPRFSPPGSFPEASAAGLQHAATMPTHDPAETGDRPGLQSGGDGVETASSLCRPAGCYRGIPPVPASDPGDSLSAIGILIQHCVLDDREVLCCRDSVGNLLAVGNADREGVVCAQCERTVPLRHFAHTCAGLPRNYPFACQIQADERCPKKSLQVLIDEARAAGHMWASQEPFTNSRVPWLSTPTAGTTSSTPSILPRSSTLTDGAALPARSPIRAQGPEEGSAQESPAATTMHAGMNWEGGPVEGGGPQLQRGSRRGSSSASIMRKGAAAEPIDLT</sequence>
<dbReference type="EMBL" id="JALJOS010000004">
    <property type="protein sequence ID" value="KAK9840236.1"/>
    <property type="molecule type" value="Genomic_DNA"/>
</dbReference>
<feature type="region of interest" description="Disordered" evidence="1">
    <location>
        <begin position="924"/>
        <end position="998"/>
    </location>
</feature>
<dbReference type="Proteomes" id="UP001438707">
    <property type="component" value="Unassembled WGS sequence"/>
</dbReference>
<feature type="compositionally biased region" description="Low complexity" evidence="1">
    <location>
        <begin position="1784"/>
        <end position="1796"/>
    </location>
</feature>
<evidence type="ECO:0000256" key="1">
    <source>
        <dbReference type="SAM" id="MobiDB-lite"/>
    </source>
</evidence>
<feature type="compositionally biased region" description="Low complexity" evidence="1">
    <location>
        <begin position="279"/>
        <end position="302"/>
    </location>
</feature>
<evidence type="ECO:0000313" key="3">
    <source>
        <dbReference type="EMBL" id="KAK9840236.1"/>
    </source>
</evidence>
<feature type="region of interest" description="Disordered" evidence="1">
    <location>
        <begin position="1211"/>
        <end position="1286"/>
    </location>
</feature>
<evidence type="ECO:0000313" key="4">
    <source>
        <dbReference type="Proteomes" id="UP001438707"/>
    </source>
</evidence>
<feature type="compositionally biased region" description="Low complexity" evidence="1">
    <location>
        <begin position="1224"/>
        <end position="1247"/>
    </location>
</feature>
<name>A0AAW1S475_9CHLO</name>
<feature type="compositionally biased region" description="Basic and acidic residues" evidence="1">
    <location>
        <begin position="544"/>
        <end position="556"/>
    </location>
</feature>
<feature type="domain" description="PTM/DIR17-like Tudor" evidence="2">
    <location>
        <begin position="11"/>
        <end position="61"/>
    </location>
</feature>
<feature type="compositionally biased region" description="Pro residues" evidence="1">
    <location>
        <begin position="178"/>
        <end position="190"/>
    </location>
</feature>
<feature type="compositionally biased region" description="Low complexity" evidence="1">
    <location>
        <begin position="1353"/>
        <end position="1369"/>
    </location>
</feature>
<feature type="compositionally biased region" description="Polar residues" evidence="1">
    <location>
        <begin position="312"/>
        <end position="321"/>
    </location>
</feature>
<feature type="region of interest" description="Disordered" evidence="1">
    <location>
        <begin position="410"/>
        <end position="655"/>
    </location>
</feature>
<feature type="compositionally biased region" description="Low complexity" evidence="1">
    <location>
        <begin position="151"/>
        <end position="163"/>
    </location>
</feature>
<organism evidence="3 4">
    <name type="scientific">Apatococcus lobatus</name>
    <dbReference type="NCBI Taxonomy" id="904363"/>
    <lineage>
        <taxon>Eukaryota</taxon>
        <taxon>Viridiplantae</taxon>
        <taxon>Chlorophyta</taxon>
        <taxon>core chlorophytes</taxon>
        <taxon>Trebouxiophyceae</taxon>
        <taxon>Chlorellales</taxon>
        <taxon>Chlorellaceae</taxon>
        <taxon>Apatococcus</taxon>
    </lineage>
</organism>
<dbReference type="PANTHER" id="PTHR37384">
    <property type="entry name" value="OS01G0835600 PROTEIN"/>
    <property type="match status" value="1"/>
</dbReference>
<feature type="region of interest" description="Disordered" evidence="1">
    <location>
        <begin position="1626"/>
        <end position="1648"/>
    </location>
</feature>
<accession>A0AAW1S475</accession>
<feature type="compositionally biased region" description="Polar residues" evidence="1">
    <location>
        <begin position="1248"/>
        <end position="1259"/>
    </location>
</feature>
<feature type="region of interest" description="Disordered" evidence="1">
    <location>
        <begin position="80"/>
        <end position="352"/>
    </location>
</feature>